<gene>
    <name evidence="2" type="ORF">OXIME_000490</name>
</gene>
<name>A0AAX4NFI6_9ARCH</name>
<reference evidence="2 3" key="1">
    <citation type="submission" date="2023-09" db="EMBL/GenBank/DDBJ databases">
        <authorList>
            <person name="Golyshina O.V."/>
            <person name="Lunev E.A."/>
            <person name="Bargiela R."/>
            <person name="Gaines M.C."/>
            <person name="Daum B."/>
            <person name="Bale N.J."/>
            <person name="Koenen M."/>
            <person name="Sinninghe Damst J.S."/>
            <person name="Yakimov M."/>
            <person name="Golyshin P.N."/>
        </authorList>
    </citation>
    <scope>NUCLEOTIDE SEQUENCE [LARGE SCALE GENOMIC DNA]</scope>
    <source>
        <strain evidence="2 3">M1</strain>
    </source>
</reference>
<evidence type="ECO:0000313" key="3">
    <source>
        <dbReference type="Proteomes" id="UP001451606"/>
    </source>
</evidence>
<feature type="transmembrane region" description="Helical" evidence="1">
    <location>
        <begin position="16"/>
        <end position="35"/>
    </location>
</feature>
<keyword evidence="1" id="KW-1133">Transmembrane helix</keyword>
<dbReference type="EMBL" id="CP133772">
    <property type="protein sequence ID" value="WYX99944.1"/>
    <property type="molecule type" value="Genomic_DNA"/>
</dbReference>
<dbReference type="InterPro" id="IPR058247">
    <property type="entry name" value="DUF1453"/>
</dbReference>
<evidence type="ECO:0008006" key="4">
    <source>
        <dbReference type="Google" id="ProtNLM"/>
    </source>
</evidence>
<protein>
    <recommendedName>
        <fullName evidence="4">DUF1453 domain-containing protein</fullName>
    </recommendedName>
</protein>
<keyword evidence="1" id="KW-0472">Membrane</keyword>
<dbReference type="Proteomes" id="UP001451606">
    <property type="component" value="Chromosome"/>
</dbReference>
<dbReference type="GeneID" id="95967217"/>
<dbReference type="AlphaFoldDB" id="A0AAX4NFI6"/>
<evidence type="ECO:0000256" key="1">
    <source>
        <dbReference type="SAM" id="Phobius"/>
    </source>
</evidence>
<organism evidence="2 3">
    <name type="scientific">Oxyplasma meridianum</name>
    <dbReference type="NCBI Taxonomy" id="3073602"/>
    <lineage>
        <taxon>Archaea</taxon>
        <taxon>Methanobacteriati</taxon>
        <taxon>Thermoplasmatota</taxon>
        <taxon>Thermoplasmata</taxon>
        <taxon>Thermoplasmatales</taxon>
        <taxon>Thermoplasmataceae</taxon>
        <taxon>Oxyplasma</taxon>
    </lineage>
</organism>
<sequence>MVFPYSSVSSSPSPSFYSYLILLVIIALIAFRRVSRGVNGTQFRKSRVLRGPVMYSILTVIFIFVLSPFNYDIYATILFLPIGLLFGMRFGGSVSFFKRDNIVFYKRNQVILAFWLLSFMARIVLEILYPNIIFAEMIVDALLALTSGLITGEAAHILNKEKIFATENSVQLT</sequence>
<feature type="transmembrane region" description="Helical" evidence="1">
    <location>
        <begin position="109"/>
        <end position="125"/>
    </location>
</feature>
<dbReference type="KEGG" id="omr:OXIME_000490"/>
<dbReference type="RefSeq" id="WP_393971902.1">
    <property type="nucleotide sequence ID" value="NZ_CP133772.1"/>
</dbReference>
<evidence type="ECO:0000313" key="2">
    <source>
        <dbReference type="EMBL" id="WYX99944.1"/>
    </source>
</evidence>
<dbReference type="Pfam" id="PF07301">
    <property type="entry name" value="DUF1453"/>
    <property type="match status" value="1"/>
</dbReference>
<feature type="transmembrane region" description="Helical" evidence="1">
    <location>
        <begin position="131"/>
        <end position="152"/>
    </location>
</feature>
<keyword evidence="1" id="KW-0812">Transmembrane</keyword>
<feature type="transmembrane region" description="Helical" evidence="1">
    <location>
        <begin position="73"/>
        <end position="97"/>
    </location>
</feature>
<proteinExistence type="predicted"/>
<accession>A0AAX4NFI6</accession>
<feature type="transmembrane region" description="Helical" evidence="1">
    <location>
        <begin position="47"/>
        <end position="67"/>
    </location>
</feature>
<keyword evidence="3" id="KW-1185">Reference proteome</keyword>